<sequence length="126" mass="13642">MYSATKAFISRFATSLAVEARPQGVDVVAIHPSPVGQTNFLKGTARIQAAEAFYKMSTGPEALPPMIFSKLGRGLVLADLGPVAVVMRLLTKLIDDSLFAFGFAFFAPWMPDYREHASRAGLKGHL</sequence>
<dbReference type="Gene3D" id="3.40.50.720">
    <property type="entry name" value="NAD(P)-binding Rossmann-like Domain"/>
    <property type="match status" value="1"/>
</dbReference>
<organism evidence="1">
    <name type="scientific">Strombidinopsis acuminata</name>
    <dbReference type="NCBI Taxonomy" id="141414"/>
    <lineage>
        <taxon>Eukaryota</taxon>
        <taxon>Sar</taxon>
        <taxon>Alveolata</taxon>
        <taxon>Ciliophora</taxon>
        <taxon>Intramacronucleata</taxon>
        <taxon>Spirotrichea</taxon>
        <taxon>Choreotrichia</taxon>
        <taxon>Choreotrichida</taxon>
        <taxon>Strombidinopsidae</taxon>
        <taxon>Strombidinopsis</taxon>
    </lineage>
</organism>
<evidence type="ECO:0000313" key="1">
    <source>
        <dbReference type="EMBL" id="CAE0584019.1"/>
    </source>
</evidence>
<dbReference type="Pfam" id="PF00106">
    <property type="entry name" value="adh_short"/>
    <property type="match status" value="1"/>
</dbReference>
<dbReference type="EMBL" id="HBIQ01081913">
    <property type="protein sequence ID" value="CAE0584019.1"/>
    <property type="molecule type" value="Transcribed_RNA"/>
</dbReference>
<dbReference type="InterPro" id="IPR036291">
    <property type="entry name" value="NAD(P)-bd_dom_sf"/>
</dbReference>
<reference evidence="1" key="1">
    <citation type="submission" date="2021-01" db="EMBL/GenBank/DDBJ databases">
        <authorList>
            <person name="Corre E."/>
            <person name="Pelletier E."/>
            <person name="Niang G."/>
            <person name="Scheremetjew M."/>
            <person name="Finn R."/>
            <person name="Kale V."/>
            <person name="Holt S."/>
            <person name="Cochrane G."/>
            <person name="Meng A."/>
            <person name="Brown T."/>
            <person name="Cohen L."/>
        </authorList>
    </citation>
    <scope>NUCLEOTIDE SEQUENCE</scope>
    <source>
        <strain evidence="1">SPMC142</strain>
    </source>
</reference>
<dbReference type="InterPro" id="IPR002347">
    <property type="entry name" value="SDR_fam"/>
</dbReference>
<dbReference type="SUPFAM" id="SSF51735">
    <property type="entry name" value="NAD(P)-binding Rossmann-fold domains"/>
    <property type="match status" value="1"/>
</dbReference>
<name>A0A7S3THI4_9SPIT</name>
<dbReference type="AlphaFoldDB" id="A0A7S3THI4"/>
<protein>
    <submittedName>
        <fullName evidence="1">Uncharacterized protein</fullName>
    </submittedName>
</protein>
<proteinExistence type="predicted"/>
<gene>
    <name evidence="1" type="ORF">SACU0126_LOCUS26145</name>
</gene>
<accession>A0A7S3THI4</accession>